<accession>A0ABV2NID3</accession>
<evidence type="ECO:0000313" key="3">
    <source>
        <dbReference type="Proteomes" id="UP001549119"/>
    </source>
</evidence>
<evidence type="ECO:0000256" key="1">
    <source>
        <dbReference type="SAM" id="MobiDB-lite"/>
    </source>
</evidence>
<proteinExistence type="predicted"/>
<feature type="compositionally biased region" description="Basic and acidic residues" evidence="1">
    <location>
        <begin position="64"/>
        <end position="75"/>
    </location>
</feature>
<name>A0ABV2NID3_9HYPH</name>
<feature type="region of interest" description="Disordered" evidence="1">
    <location>
        <begin position="53"/>
        <end position="82"/>
    </location>
</feature>
<gene>
    <name evidence="2" type="ORF">ABIC20_003582</name>
</gene>
<dbReference type="Proteomes" id="UP001549119">
    <property type="component" value="Unassembled WGS sequence"/>
</dbReference>
<comment type="caution">
    <text evidence="2">The sequence shown here is derived from an EMBL/GenBank/DDBJ whole genome shotgun (WGS) entry which is preliminary data.</text>
</comment>
<evidence type="ECO:0000313" key="2">
    <source>
        <dbReference type="EMBL" id="MET3866273.1"/>
    </source>
</evidence>
<sequence length="91" mass="9646">MLNDCAARRAAVHDVLAHERADQKPRRGMRLLGVGCLGLAFLGTASTVKAWESSPARQASAIDADPRGETEHAQPRPDGLGFGIVAQIASR</sequence>
<dbReference type="EMBL" id="JBEPNW010000002">
    <property type="protein sequence ID" value="MET3866273.1"/>
    <property type="molecule type" value="Genomic_DNA"/>
</dbReference>
<organism evidence="2 3">
    <name type="scientific">Methylobacterium radiotolerans</name>
    <dbReference type="NCBI Taxonomy" id="31998"/>
    <lineage>
        <taxon>Bacteria</taxon>
        <taxon>Pseudomonadati</taxon>
        <taxon>Pseudomonadota</taxon>
        <taxon>Alphaproteobacteria</taxon>
        <taxon>Hyphomicrobiales</taxon>
        <taxon>Methylobacteriaceae</taxon>
        <taxon>Methylobacterium</taxon>
    </lineage>
</organism>
<reference evidence="2 3" key="1">
    <citation type="submission" date="2024-06" db="EMBL/GenBank/DDBJ databases">
        <title>Genomics of switchgrass bacterial isolates.</title>
        <authorList>
            <person name="Shade A."/>
        </authorList>
    </citation>
    <scope>NUCLEOTIDE SEQUENCE [LARGE SCALE GENOMIC DNA]</scope>
    <source>
        <strain evidence="2 3">PvP084</strain>
    </source>
</reference>
<keyword evidence="3" id="KW-1185">Reference proteome</keyword>
<protein>
    <submittedName>
        <fullName evidence="2">Uncharacterized protein</fullName>
    </submittedName>
</protein>